<evidence type="ECO:0000259" key="4">
    <source>
        <dbReference type="PROSITE" id="PS01124"/>
    </source>
</evidence>
<keyword evidence="1" id="KW-0805">Transcription regulation</keyword>
<comment type="caution">
    <text evidence="5">The sequence shown here is derived from an EMBL/GenBank/DDBJ whole genome shotgun (WGS) entry which is preliminary data.</text>
</comment>
<dbReference type="InterPro" id="IPR018060">
    <property type="entry name" value="HTH_AraC"/>
</dbReference>
<dbReference type="Pfam" id="PF12833">
    <property type="entry name" value="HTH_18"/>
    <property type="match status" value="1"/>
</dbReference>
<dbReference type="Proteomes" id="UP000598146">
    <property type="component" value="Unassembled WGS sequence"/>
</dbReference>
<dbReference type="PANTHER" id="PTHR11019:SF199">
    <property type="entry name" value="HTH-TYPE TRANSCRIPTIONAL REGULATOR NIMR"/>
    <property type="match status" value="1"/>
</dbReference>
<protein>
    <submittedName>
        <fullName evidence="5">Helix-turn-helix transcriptional regulator</fullName>
    </submittedName>
</protein>
<dbReference type="PANTHER" id="PTHR11019">
    <property type="entry name" value="HTH-TYPE TRANSCRIPTIONAL REGULATOR NIMR"/>
    <property type="match status" value="1"/>
</dbReference>
<dbReference type="SMART" id="SM00342">
    <property type="entry name" value="HTH_ARAC"/>
    <property type="match status" value="1"/>
</dbReference>
<dbReference type="Gene3D" id="1.10.10.60">
    <property type="entry name" value="Homeodomain-like"/>
    <property type="match status" value="1"/>
</dbReference>
<evidence type="ECO:0000313" key="5">
    <source>
        <dbReference type="EMBL" id="MBG0567192.1"/>
    </source>
</evidence>
<keyword evidence="2" id="KW-0238">DNA-binding</keyword>
<keyword evidence="3" id="KW-0804">Transcription</keyword>
<proteinExistence type="predicted"/>
<name>A0A931G204_9ACTN</name>
<dbReference type="PROSITE" id="PS00041">
    <property type="entry name" value="HTH_ARAC_FAMILY_1"/>
    <property type="match status" value="1"/>
</dbReference>
<sequence length="151" mass="16191">MVTDTAILVEVRDAKLFALLSGLRGSRLAVPEPRSPIARAVAGSLAETPGDQRTATEWAALHFTSSTSLRRAFRAESGLSFTEWRTRLRLNHSLDLLAKGMLVGAVAARVGFTSANGYILAFRRHFGETPGAYIARRSSSGGPIHGQLQGS</sequence>
<evidence type="ECO:0000256" key="3">
    <source>
        <dbReference type="ARBA" id="ARBA00023163"/>
    </source>
</evidence>
<feature type="domain" description="HTH araC/xylS-type" evidence="4">
    <location>
        <begin position="35"/>
        <end position="136"/>
    </location>
</feature>
<reference evidence="5" key="1">
    <citation type="submission" date="2020-11" db="EMBL/GenBank/DDBJ databases">
        <title>Isolation and identification of active actinomycetes.</title>
        <authorList>
            <person name="Sun X."/>
        </authorList>
    </citation>
    <scope>NUCLEOTIDE SEQUENCE</scope>
    <source>
        <strain evidence="5">NEAU-A11</strain>
    </source>
</reference>
<dbReference type="SUPFAM" id="SSF46689">
    <property type="entry name" value="Homeodomain-like"/>
    <property type="match status" value="1"/>
</dbReference>
<dbReference type="EMBL" id="JADQTO010000025">
    <property type="protein sequence ID" value="MBG0567192.1"/>
    <property type="molecule type" value="Genomic_DNA"/>
</dbReference>
<dbReference type="InterPro" id="IPR009057">
    <property type="entry name" value="Homeodomain-like_sf"/>
</dbReference>
<dbReference type="InterPro" id="IPR018062">
    <property type="entry name" value="HTH_AraC-typ_CS"/>
</dbReference>
<dbReference type="AlphaFoldDB" id="A0A931G204"/>
<dbReference type="GO" id="GO:0003700">
    <property type="term" value="F:DNA-binding transcription factor activity"/>
    <property type="evidence" value="ECO:0007669"/>
    <property type="project" value="InterPro"/>
</dbReference>
<evidence type="ECO:0000313" key="6">
    <source>
        <dbReference type="Proteomes" id="UP000598146"/>
    </source>
</evidence>
<evidence type="ECO:0000256" key="2">
    <source>
        <dbReference type="ARBA" id="ARBA00023125"/>
    </source>
</evidence>
<accession>A0A931G204</accession>
<keyword evidence="6" id="KW-1185">Reference proteome</keyword>
<evidence type="ECO:0000256" key="1">
    <source>
        <dbReference type="ARBA" id="ARBA00023015"/>
    </source>
</evidence>
<dbReference type="GO" id="GO:0043565">
    <property type="term" value="F:sequence-specific DNA binding"/>
    <property type="evidence" value="ECO:0007669"/>
    <property type="project" value="InterPro"/>
</dbReference>
<dbReference type="PROSITE" id="PS01124">
    <property type="entry name" value="HTH_ARAC_FAMILY_2"/>
    <property type="match status" value="1"/>
</dbReference>
<gene>
    <name evidence="5" type="ORF">I4J89_37670</name>
</gene>
<organism evidence="5 6">
    <name type="scientific">Actinoplanes aureus</name>
    <dbReference type="NCBI Taxonomy" id="2792083"/>
    <lineage>
        <taxon>Bacteria</taxon>
        <taxon>Bacillati</taxon>
        <taxon>Actinomycetota</taxon>
        <taxon>Actinomycetes</taxon>
        <taxon>Micromonosporales</taxon>
        <taxon>Micromonosporaceae</taxon>
        <taxon>Actinoplanes</taxon>
    </lineage>
</organism>